<dbReference type="Proteomes" id="UP000003112">
    <property type="component" value="Unassembled WGS sequence"/>
</dbReference>
<organism evidence="1 2">
    <name type="scientific">Segatella buccae ATCC 33574</name>
    <dbReference type="NCBI Taxonomy" id="873513"/>
    <lineage>
        <taxon>Bacteria</taxon>
        <taxon>Pseudomonadati</taxon>
        <taxon>Bacteroidota</taxon>
        <taxon>Bacteroidia</taxon>
        <taxon>Bacteroidales</taxon>
        <taxon>Prevotellaceae</taxon>
        <taxon>Segatella</taxon>
    </lineage>
</organism>
<proteinExistence type="predicted"/>
<dbReference type="STRING" id="873513.HMPREF6485_0944"/>
<dbReference type="HOGENOM" id="CLU_3294192_0_0_10"/>
<sequence length="40" mass="4949">MFLENEKVEKQLDIYSFSTIFVYLFPKRNNIIHQSIEEKR</sequence>
<keyword evidence="2" id="KW-1185">Reference proteome</keyword>
<comment type="caution">
    <text evidence="1">The sequence shown here is derived from an EMBL/GenBank/DDBJ whole genome shotgun (WGS) entry which is preliminary data.</text>
</comment>
<protein>
    <submittedName>
        <fullName evidence="1">Uncharacterized protein</fullName>
    </submittedName>
</protein>
<dbReference type="AlphaFoldDB" id="E6K5B0"/>
<reference evidence="1 2" key="1">
    <citation type="submission" date="2010-10" db="EMBL/GenBank/DDBJ databases">
        <authorList>
            <person name="Muzny D."/>
            <person name="Qin X."/>
            <person name="Deng J."/>
            <person name="Jiang H."/>
            <person name="Liu Y."/>
            <person name="Qu J."/>
            <person name="Song X.-Z."/>
            <person name="Zhang L."/>
            <person name="Thornton R."/>
            <person name="Coyle M."/>
            <person name="Francisco L."/>
            <person name="Jackson L."/>
            <person name="Javaid M."/>
            <person name="Korchina V."/>
            <person name="Kovar C."/>
            <person name="Mata R."/>
            <person name="Mathew T."/>
            <person name="Ngo R."/>
            <person name="Nguyen L."/>
            <person name="Nguyen N."/>
            <person name="Okwuonu G."/>
            <person name="Ongeri F."/>
            <person name="Pham C."/>
            <person name="Simmons D."/>
            <person name="Wilczek-Boney K."/>
            <person name="Hale W."/>
            <person name="Jakkamsetti A."/>
            <person name="Pham P."/>
            <person name="Ruth R."/>
            <person name="San Lucas F."/>
            <person name="Warren J."/>
            <person name="Zhang J."/>
            <person name="Zhao Z."/>
            <person name="Zhou C."/>
            <person name="Zhu D."/>
            <person name="Lee S."/>
            <person name="Bess C."/>
            <person name="Blankenburg K."/>
            <person name="Forbes L."/>
            <person name="Fu Q."/>
            <person name="Gubbala S."/>
            <person name="Hirani K."/>
            <person name="Jayaseelan J.C."/>
            <person name="Lara F."/>
            <person name="Munidasa M."/>
            <person name="Palculict T."/>
            <person name="Patil S."/>
            <person name="Pu L.-L."/>
            <person name="Saada N."/>
            <person name="Tang L."/>
            <person name="Weissenberger G."/>
            <person name="Zhu Y."/>
            <person name="Hemphill L."/>
            <person name="Shang Y."/>
            <person name="Youmans B."/>
            <person name="Ayvaz T."/>
            <person name="Ross M."/>
            <person name="Santibanez J."/>
            <person name="Aqrawi P."/>
            <person name="Gross S."/>
            <person name="Joshi V."/>
            <person name="Fowler G."/>
            <person name="Nazareth L."/>
            <person name="Reid J."/>
            <person name="Worley K."/>
            <person name="Petrosino J."/>
            <person name="Highlander S."/>
            <person name="Gibbs R."/>
        </authorList>
    </citation>
    <scope>NUCLEOTIDE SEQUENCE [LARGE SCALE GENOMIC DNA]</scope>
    <source>
        <strain evidence="1 2">ATCC 33574</strain>
    </source>
</reference>
<dbReference type="EMBL" id="AEPD01000017">
    <property type="protein sequence ID" value="EFU31228.1"/>
    <property type="molecule type" value="Genomic_DNA"/>
</dbReference>
<gene>
    <name evidence="1" type="ORF">HMPREF6485_0944</name>
</gene>
<name>E6K5B0_9BACT</name>
<accession>E6K5B0</accession>
<evidence type="ECO:0000313" key="1">
    <source>
        <dbReference type="EMBL" id="EFU31228.1"/>
    </source>
</evidence>
<evidence type="ECO:0000313" key="2">
    <source>
        <dbReference type="Proteomes" id="UP000003112"/>
    </source>
</evidence>